<keyword evidence="4 6" id="KW-1133">Transmembrane helix</keyword>
<comment type="caution">
    <text evidence="8">The sequence shown here is derived from an EMBL/GenBank/DDBJ whole genome shotgun (WGS) entry which is preliminary data.</text>
</comment>
<name>A0A2W4ZBU4_9SPHN</name>
<gene>
    <name evidence="8" type="ORF">DI632_05920</name>
</gene>
<dbReference type="AlphaFoldDB" id="A0A2W4ZBU4"/>
<dbReference type="Gene3D" id="3.40.1710.10">
    <property type="entry name" value="abc type-2 transporter like domain"/>
    <property type="match status" value="1"/>
</dbReference>
<feature type="transmembrane region" description="Helical" evidence="6">
    <location>
        <begin position="179"/>
        <end position="203"/>
    </location>
</feature>
<dbReference type="EMBL" id="QFNF01000010">
    <property type="protein sequence ID" value="PZO78877.1"/>
    <property type="molecule type" value="Genomic_DNA"/>
</dbReference>
<protein>
    <submittedName>
        <fullName evidence="8">ABC transporter permease</fullName>
    </submittedName>
</protein>
<dbReference type="Pfam" id="PF12698">
    <property type="entry name" value="ABC2_membrane_3"/>
    <property type="match status" value="1"/>
</dbReference>
<dbReference type="InterPro" id="IPR051449">
    <property type="entry name" value="ABC-2_transporter_component"/>
</dbReference>
<accession>A0A2W4ZBU4</accession>
<dbReference type="InterPro" id="IPR013525">
    <property type="entry name" value="ABC2_TM"/>
</dbReference>
<keyword evidence="3 6" id="KW-0812">Transmembrane</keyword>
<feature type="domain" description="ABC-2 type transporter transmembrane" evidence="7">
    <location>
        <begin position="20"/>
        <end position="359"/>
    </location>
</feature>
<sequence length="374" mass="40088">MTGRAFAGTFRAIFTDRAALLMLVGSAILYSFFYPTAYSGEVPTRLPVVAVDLDRTGSSRALVAKLPALQQADLVGRLSSPQEALEWIRARRASAAIVIPAGYERTILRGGQGTIALYGNGAYLLRSSTALTGIGAAIGAAGREAATDQAMATGAPAAPPLALVQRPLFNTREGYGSTVFPGVAFLIIQQTLLMGLALLAGTIRERHGRRRFAPGELLGIAAAFFVIGCCEVAYFTGFVFWFQDYPRAQAHPLTLLVAAASFVSALVAGSMLLASFFRTRERPIQLWVVTSLPVFFLSGLSWPVEATPGWLAVLARILPTTPGIHLMVGVNQMGASLRDQAPEVANLLIQTAVYGTLAFMRWRRVPDRTSSDRP</sequence>
<dbReference type="Proteomes" id="UP000248614">
    <property type="component" value="Unassembled WGS sequence"/>
</dbReference>
<proteinExistence type="predicted"/>
<dbReference type="PANTHER" id="PTHR30294">
    <property type="entry name" value="MEMBRANE COMPONENT OF ABC TRANSPORTER YHHJ-RELATED"/>
    <property type="match status" value="1"/>
</dbReference>
<keyword evidence="5 6" id="KW-0472">Membrane</keyword>
<feature type="transmembrane region" description="Helical" evidence="6">
    <location>
        <begin position="286"/>
        <end position="304"/>
    </location>
</feature>
<dbReference type="PANTHER" id="PTHR30294:SF46">
    <property type="entry name" value="ABC TRANSPORTER PERMEASE"/>
    <property type="match status" value="1"/>
</dbReference>
<organism evidence="8 9">
    <name type="scientific">Sphingomonas hengshuiensis</name>
    <dbReference type="NCBI Taxonomy" id="1609977"/>
    <lineage>
        <taxon>Bacteria</taxon>
        <taxon>Pseudomonadati</taxon>
        <taxon>Pseudomonadota</taxon>
        <taxon>Alphaproteobacteria</taxon>
        <taxon>Sphingomonadales</taxon>
        <taxon>Sphingomonadaceae</taxon>
        <taxon>Sphingomonas</taxon>
    </lineage>
</organism>
<dbReference type="GO" id="GO:0005886">
    <property type="term" value="C:plasma membrane"/>
    <property type="evidence" value="ECO:0007669"/>
    <property type="project" value="UniProtKB-SubCell"/>
</dbReference>
<evidence type="ECO:0000313" key="9">
    <source>
        <dbReference type="Proteomes" id="UP000248614"/>
    </source>
</evidence>
<evidence type="ECO:0000256" key="1">
    <source>
        <dbReference type="ARBA" id="ARBA00004651"/>
    </source>
</evidence>
<evidence type="ECO:0000259" key="7">
    <source>
        <dbReference type="Pfam" id="PF12698"/>
    </source>
</evidence>
<feature type="transmembrane region" description="Helical" evidence="6">
    <location>
        <begin position="253"/>
        <end position="274"/>
    </location>
</feature>
<keyword evidence="2" id="KW-1003">Cell membrane</keyword>
<evidence type="ECO:0000256" key="5">
    <source>
        <dbReference type="ARBA" id="ARBA00023136"/>
    </source>
</evidence>
<evidence type="ECO:0000256" key="3">
    <source>
        <dbReference type="ARBA" id="ARBA00022692"/>
    </source>
</evidence>
<comment type="subcellular location">
    <subcellularLocation>
        <location evidence="1">Cell membrane</location>
        <topology evidence="1">Multi-pass membrane protein</topology>
    </subcellularLocation>
</comment>
<reference evidence="8 9" key="1">
    <citation type="submission" date="2017-08" db="EMBL/GenBank/DDBJ databases">
        <title>Infants hospitalized years apart are colonized by the same room-sourced microbial strains.</title>
        <authorList>
            <person name="Brooks B."/>
            <person name="Olm M.R."/>
            <person name="Firek B.A."/>
            <person name="Baker R."/>
            <person name="Thomas B.C."/>
            <person name="Morowitz M.J."/>
            <person name="Banfield J.F."/>
        </authorList>
    </citation>
    <scope>NUCLEOTIDE SEQUENCE [LARGE SCALE GENOMIC DNA]</scope>
    <source>
        <strain evidence="8">S2_018_000_R3_110</strain>
    </source>
</reference>
<evidence type="ECO:0000256" key="2">
    <source>
        <dbReference type="ARBA" id="ARBA00022475"/>
    </source>
</evidence>
<dbReference type="GO" id="GO:0140359">
    <property type="term" value="F:ABC-type transporter activity"/>
    <property type="evidence" value="ECO:0007669"/>
    <property type="project" value="InterPro"/>
</dbReference>
<feature type="transmembrane region" description="Helical" evidence="6">
    <location>
        <begin position="12"/>
        <end position="33"/>
    </location>
</feature>
<evidence type="ECO:0000256" key="4">
    <source>
        <dbReference type="ARBA" id="ARBA00022989"/>
    </source>
</evidence>
<evidence type="ECO:0000256" key="6">
    <source>
        <dbReference type="SAM" id="Phobius"/>
    </source>
</evidence>
<feature type="transmembrane region" description="Helical" evidence="6">
    <location>
        <begin position="215"/>
        <end position="241"/>
    </location>
</feature>
<evidence type="ECO:0000313" key="8">
    <source>
        <dbReference type="EMBL" id="PZO78877.1"/>
    </source>
</evidence>